<sequence length="182" mass="20659">MTQHTSRRCKGYFNKESDGVLHQMTWPPQSLDLKPIEMLSDEADPRVKEKQPTSAQHMWELLQDCWKSIPGVPEPHPPVQFQLAMSLTKAFQRTVSQDTHGGPSYYLNGRGQDRERRDQSKMRAFRIIIVILAVLVDRSGAGTVPGIQNLQPRLGTGTVCKREDNHNKGHGMIQRLEAYSIV</sequence>
<dbReference type="AlphaFoldDB" id="A0A4W5PDF8"/>
<dbReference type="Ensembl" id="ENSHHUT00000064748.1">
    <property type="protein sequence ID" value="ENSHHUP00000062631.1"/>
    <property type="gene ID" value="ENSHHUG00000037017.1"/>
</dbReference>
<evidence type="ECO:0000313" key="3">
    <source>
        <dbReference type="Proteomes" id="UP000314982"/>
    </source>
</evidence>
<dbReference type="InterPro" id="IPR036397">
    <property type="entry name" value="RNaseH_sf"/>
</dbReference>
<reference evidence="2" key="3">
    <citation type="submission" date="2025-09" db="UniProtKB">
        <authorList>
            <consortium name="Ensembl"/>
        </authorList>
    </citation>
    <scope>IDENTIFICATION</scope>
</reference>
<protein>
    <submittedName>
        <fullName evidence="2">Uncharacterized protein</fullName>
    </submittedName>
</protein>
<feature type="region of interest" description="Disordered" evidence="1">
    <location>
        <begin position="95"/>
        <end position="118"/>
    </location>
</feature>
<dbReference type="Proteomes" id="UP000314982">
    <property type="component" value="Unassembled WGS sequence"/>
</dbReference>
<evidence type="ECO:0000256" key="1">
    <source>
        <dbReference type="SAM" id="MobiDB-lite"/>
    </source>
</evidence>
<name>A0A4W5PDF8_9TELE</name>
<reference evidence="3" key="1">
    <citation type="submission" date="2018-06" db="EMBL/GenBank/DDBJ databases">
        <title>Genome assembly of Danube salmon.</title>
        <authorList>
            <person name="Macqueen D.J."/>
            <person name="Gundappa M.K."/>
        </authorList>
    </citation>
    <scope>NUCLEOTIDE SEQUENCE [LARGE SCALE GENOMIC DNA]</scope>
</reference>
<keyword evidence="3" id="KW-1185">Reference proteome</keyword>
<dbReference type="Gene3D" id="3.30.420.10">
    <property type="entry name" value="Ribonuclease H-like superfamily/Ribonuclease H"/>
    <property type="match status" value="1"/>
</dbReference>
<accession>A0A4W5PDF8</accession>
<organism evidence="2 3">
    <name type="scientific">Hucho hucho</name>
    <name type="common">huchen</name>
    <dbReference type="NCBI Taxonomy" id="62062"/>
    <lineage>
        <taxon>Eukaryota</taxon>
        <taxon>Metazoa</taxon>
        <taxon>Chordata</taxon>
        <taxon>Craniata</taxon>
        <taxon>Vertebrata</taxon>
        <taxon>Euteleostomi</taxon>
        <taxon>Actinopterygii</taxon>
        <taxon>Neopterygii</taxon>
        <taxon>Teleostei</taxon>
        <taxon>Protacanthopterygii</taxon>
        <taxon>Salmoniformes</taxon>
        <taxon>Salmonidae</taxon>
        <taxon>Salmoninae</taxon>
        <taxon>Hucho</taxon>
    </lineage>
</organism>
<proteinExistence type="predicted"/>
<reference evidence="2" key="2">
    <citation type="submission" date="2025-08" db="UniProtKB">
        <authorList>
            <consortium name="Ensembl"/>
        </authorList>
    </citation>
    <scope>IDENTIFICATION</scope>
</reference>
<dbReference type="GO" id="GO:0003676">
    <property type="term" value="F:nucleic acid binding"/>
    <property type="evidence" value="ECO:0007669"/>
    <property type="project" value="InterPro"/>
</dbReference>
<evidence type="ECO:0000313" key="2">
    <source>
        <dbReference type="Ensembl" id="ENSHHUP00000062631.1"/>
    </source>
</evidence>
<dbReference type="GeneTree" id="ENSGT01150000290024"/>